<gene>
    <name evidence="2" type="ORF">BCR38DRAFT_477047</name>
</gene>
<dbReference type="AlphaFoldDB" id="A0A1Y2DM33"/>
<feature type="region of interest" description="Disordered" evidence="1">
    <location>
        <begin position="234"/>
        <end position="338"/>
    </location>
</feature>
<comment type="caution">
    <text evidence="2">The sequence shown here is derived from an EMBL/GenBank/DDBJ whole genome shotgun (WGS) entry which is preliminary data.</text>
</comment>
<dbReference type="EMBL" id="MCFJ01000012">
    <property type="protein sequence ID" value="ORY60214.1"/>
    <property type="molecule type" value="Genomic_DNA"/>
</dbReference>
<dbReference type="GeneID" id="63779273"/>
<dbReference type="Proteomes" id="UP000193689">
    <property type="component" value="Unassembled WGS sequence"/>
</dbReference>
<reference evidence="2 3" key="1">
    <citation type="submission" date="2016-07" db="EMBL/GenBank/DDBJ databases">
        <title>Pervasive Adenine N6-methylation of Active Genes in Fungi.</title>
        <authorList>
            <consortium name="DOE Joint Genome Institute"/>
            <person name="Mondo S.J."/>
            <person name="Dannebaum R.O."/>
            <person name="Kuo R.C."/>
            <person name="Labutti K."/>
            <person name="Haridas S."/>
            <person name="Kuo A."/>
            <person name="Salamov A."/>
            <person name="Ahrendt S.R."/>
            <person name="Lipzen A."/>
            <person name="Sullivan W."/>
            <person name="Andreopoulos W.B."/>
            <person name="Clum A."/>
            <person name="Lindquist E."/>
            <person name="Daum C."/>
            <person name="Ramamoorthy G.K."/>
            <person name="Gryganskyi A."/>
            <person name="Culley D."/>
            <person name="Magnuson J.K."/>
            <person name="James T.Y."/>
            <person name="O'Malley M.A."/>
            <person name="Stajich J.E."/>
            <person name="Spatafora J.W."/>
            <person name="Visel A."/>
            <person name="Grigoriev I.V."/>
        </authorList>
    </citation>
    <scope>NUCLEOTIDE SEQUENCE [LARGE SCALE GENOMIC DNA]</scope>
    <source>
        <strain evidence="2 3">CBS 129021</strain>
    </source>
</reference>
<evidence type="ECO:0000313" key="2">
    <source>
        <dbReference type="EMBL" id="ORY60214.1"/>
    </source>
</evidence>
<accession>A0A1Y2DM33</accession>
<feature type="compositionally biased region" description="Basic residues" evidence="1">
    <location>
        <begin position="243"/>
        <end position="252"/>
    </location>
</feature>
<dbReference type="OrthoDB" id="5244801at2759"/>
<proteinExistence type="predicted"/>
<dbReference type="RefSeq" id="XP_040712648.1">
    <property type="nucleotide sequence ID" value="XM_040863061.1"/>
</dbReference>
<evidence type="ECO:0000256" key="1">
    <source>
        <dbReference type="SAM" id="MobiDB-lite"/>
    </source>
</evidence>
<organism evidence="2 3">
    <name type="scientific">Pseudomassariella vexata</name>
    <dbReference type="NCBI Taxonomy" id="1141098"/>
    <lineage>
        <taxon>Eukaryota</taxon>
        <taxon>Fungi</taxon>
        <taxon>Dikarya</taxon>
        <taxon>Ascomycota</taxon>
        <taxon>Pezizomycotina</taxon>
        <taxon>Sordariomycetes</taxon>
        <taxon>Xylariomycetidae</taxon>
        <taxon>Amphisphaeriales</taxon>
        <taxon>Pseudomassariaceae</taxon>
        <taxon>Pseudomassariella</taxon>
    </lineage>
</organism>
<feature type="compositionally biased region" description="Low complexity" evidence="1">
    <location>
        <begin position="523"/>
        <end position="532"/>
    </location>
</feature>
<feature type="region of interest" description="Disordered" evidence="1">
    <location>
        <begin position="513"/>
        <end position="537"/>
    </location>
</feature>
<evidence type="ECO:0000313" key="3">
    <source>
        <dbReference type="Proteomes" id="UP000193689"/>
    </source>
</evidence>
<name>A0A1Y2DM33_9PEZI</name>
<keyword evidence="3" id="KW-1185">Reference proteome</keyword>
<feature type="compositionally biased region" description="Low complexity" evidence="1">
    <location>
        <begin position="301"/>
        <end position="310"/>
    </location>
</feature>
<feature type="region of interest" description="Disordered" evidence="1">
    <location>
        <begin position="79"/>
        <end position="98"/>
    </location>
</feature>
<sequence length="667" mass="74017">MANGFDKLEKFFSVSRRREKTGQGAARKKVSVVSPTSSFPPAIEAHVFPSPSFMRPTSMSMEVRDPIVRNTSLFAFAEEKERSQSLSGMQNQLRRRSSAYMTRTDGEWRPRLYGSSPLSSVALDEEQGRQDCSSTPRLSPFRFPECALFRQDESHQRSSADVCPHEKSRVDNLPRIVEPAAKETKLLDWSPKHISLLFNPLELPSMTDTTASRPPDEADASVVLMPSPLLIRSVNSTPEIRHGKSRSIRNAHSRSSAGRPEPRFSLFPKQYTPTKNPIQIHSPPASDGEEEHSLTKRGRSRSTTTLAASSQYSSHYSPKPSPNLAPRSDPSATVVEPKSLRETWGNRLDDPKLERLDLKNIDKIPRSRMKRPPSILTLSVMTADIAKQNILQEPTFDDFYALSDEDISEIRPATPKPNLWAPPCPPPKDKPKPPPPRKLGAAVATPSMQTVAINPNSGDVTPPDTPTDARFLTLTPPATPSGALGAIMAAGIAKTYNFDLVYVISLWPSGQGNLLDPSRRPSARSSQRPTRSGGTMVAHPNSEFSGRLMAAFGLNEVPSPFRIPTTVQLRTLDTHEWREYGNPTAKPEEFSRGWTCSFHSDHVPMARNSLQASPDIVMNRGIVFAAYTKRNNEAAVKLKSRAEKDQFLDRLHLDAKTLVDALLDRNE</sequence>
<feature type="region of interest" description="Disordered" evidence="1">
    <location>
        <begin position="411"/>
        <end position="441"/>
    </location>
</feature>
<protein>
    <submittedName>
        <fullName evidence="2">Uncharacterized protein</fullName>
    </submittedName>
</protein>
<dbReference type="InParanoid" id="A0A1Y2DM33"/>